<evidence type="ECO:0000256" key="1">
    <source>
        <dbReference type="SAM" id="MobiDB-lite"/>
    </source>
</evidence>
<gene>
    <name evidence="2" type="ORF">EVAR_92371_1</name>
</gene>
<sequence length="123" mass="14449">MWFEKRRSDYLEASLRRSNRLEKANTLSPHRSGSSVALKPHRADRDRRRNVIKRIHIKRTKRTHQNKCRGDLGRHVDLTQLRGVSSRDTMKFRGHGYFGNLSPDHRQLVATTMRRSAPKLAHD</sequence>
<dbReference type="Proteomes" id="UP000299102">
    <property type="component" value="Unassembled WGS sequence"/>
</dbReference>
<feature type="region of interest" description="Disordered" evidence="1">
    <location>
        <begin position="21"/>
        <end position="47"/>
    </location>
</feature>
<reference evidence="2 3" key="1">
    <citation type="journal article" date="2019" name="Commun. Biol.">
        <title>The bagworm genome reveals a unique fibroin gene that provides high tensile strength.</title>
        <authorList>
            <person name="Kono N."/>
            <person name="Nakamura H."/>
            <person name="Ohtoshi R."/>
            <person name="Tomita M."/>
            <person name="Numata K."/>
            <person name="Arakawa K."/>
        </authorList>
    </citation>
    <scope>NUCLEOTIDE SEQUENCE [LARGE SCALE GENOMIC DNA]</scope>
</reference>
<feature type="compositionally biased region" description="Polar residues" evidence="1">
    <location>
        <begin position="25"/>
        <end position="35"/>
    </location>
</feature>
<dbReference type="EMBL" id="BGZK01000063">
    <property type="protein sequence ID" value="GBP14379.1"/>
    <property type="molecule type" value="Genomic_DNA"/>
</dbReference>
<name>A0A4C1TIK4_EUMVA</name>
<accession>A0A4C1TIK4</accession>
<evidence type="ECO:0000313" key="3">
    <source>
        <dbReference type="Proteomes" id="UP000299102"/>
    </source>
</evidence>
<evidence type="ECO:0000313" key="2">
    <source>
        <dbReference type="EMBL" id="GBP14379.1"/>
    </source>
</evidence>
<proteinExistence type="predicted"/>
<organism evidence="2 3">
    <name type="scientific">Eumeta variegata</name>
    <name type="common">Bagworm moth</name>
    <name type="synonym">Eumeta japonica</name>
    <dbReference type="NCBI Taxonomy" id="151549"/>
    <lineage>
        <taxon>Eukaryota</taxon>
        <taxon>Metazoa</taxon>
        <taxon>Ecdysozoa</taxon>
        <taxon>Arthropoda</taxon>
        <taxon>Hexapoda</taxon>
        <taxon>Insecta</taxon>
        <taxon>Pterygota</taxon>
        <taxon>Neoptera</taxon>
        <taxon>Endopterygota</taxon>
        <taxon>Lepidoptera</taxon>
        <taxon>Glossata</taxon>
        <taxon>Ditrysia</taxon>
        <taxon>Tineoidea</taxon>
        <taxon>Psychidae</taxon>
        <taxon>Oiketicinae</taxon>
        <taxon>Eumeta</taxon>
    </lineage>
</organism>
<dbReference type="AlphaFoldDB" id="A0A4C1TIK4"/>
<keyword evidence="3" id="KW-1185">Reference proteome</keyword>
<protein>
    <submittedName>
        <fullName evidence="2">Uncharacterized protein</fullName>
    </submittedName>
</protein>
<comment type="caution">
    <text evidence="2">The sequence shown here is derived from an EMBL/GenBank/DDBJ whole genome shotgun (WGS) entry which is preliminary data.</text>
</comment>